<feature type="compositionally biased region" description="Low complexity" evidence="12">
    <location>
        <begin position="337"/>
        <end position="365"/>
    </location>
</feature>
<dbReference type="InterPro" id="IPR036388">
    <property type="entry name" value="WH-like_DNA-bd_sf"/>
</dbReference>
<gene>
    <name evidence="15" type="ORF">PVAND_003881</name>
</gene>
<dbReference type="Pfam" id="PF00046">
    <property type="entry name" value="Homeodomain"/>
    <property type="match status" value="1"/>
</dbReference>
<evidence type="ECO:0000256" key="1">
    <source>
        <dbReference type="ARBA" id="ARBA00004123"/>
    </source>
</evidence>
<dbReference type="PROSITE" id="PS50071">
    <property type="entry name" value="HOMEOBOX_2"/>
    <property type="match status" value="1"/>
</dbReference>
<dbReference type="PRINTS" id="PR00027">
    <property type="entry name" value="PAIREDBOX"/>
</dbReference>
<dbReference type="InterPro" id="IPR001523">
    <property type="entry name" value="Paired_dom"/>
</dbReference>
<keyword evidence="16" id="KW-1185">Reference proteome</keyword>
<accession>A0A9J6BVD9</accession>
<dbReference type="GO" id="GO:0000981">
    <property type="term" value="F:DNA-binding transcription factor activity, RNA polymerase II-specific"/>
    <property type="evidence" value="ECO:0007669"/>
    <property type="project" value="InterPro"/>
</dbReference>
<evidence type="ECO:0000259" key="13">
    <source>
        <dbReference type="PROSITE" id="PS50071"/>
    </source>
</evidence>
<dbReference type="InterPro" id="IPR043565">
    <property type="entry name" value="PAX_fam"/>
</dbReference>
<feature type="domain" description="Paired" evidence="14">
    <location>
        <begin position="19"/>
        <end position="145"/>
    </location>
</feature>
<comment type="caution">
    <text evidence="15">The sequence shown here is derived from an EMBL/GenBank/DDBJ whole genome shotgun (WGS) entry which is preliminary data.</text>
</comment>
<evidence type="ECO:0000259" key="14">
    <source>
        <dbReference type="PROSITE" id="PS51057"/>
    </source>
</evidence>
<feature type="compositionally biased region" description="Polar residues" evidence="12">
    <location>
        <begin position="366"/>
        <end position="382"/>
    </location>
</feature>
<dbReference type="FunFam" id="1.10.10.60:FF:000679">
    <property type="entry name" value="Homeobox protein aristaless"/>
    <property type="match status" value="1"/>
</dbReference>
<sequence length="479" mass="52684">MTMRSLEPTPYFAGYPFQGQGRVNQLGGVFINGRPLPNHIRLKIVELAAAGVRPCVISRQLRVSHGCVSKILNRYQETGSIRPGVIGGSKPRVATPEIENRIEEMKKENPGMFSWEIREQLIKEGVCDKQSAPSVSSISRLLRQKNVGDGETEIPNNYSINGILGQSDESDTESEPGIQLKRKQRRSRTTFNGEQLEALERAFARTQYPDVYTREDLAHHTSLTEARVQVWFSNRRARLRKQLNSQQVPTFNSNLSSFSSQYEAPLQMPTTQTSFASSMQSWTQPYTTTQQSSSQSSSSAFNHLAAAAAVAPIITSSAALSPASLTSSPVHSSALTQTTSASSISNNNNNNNMSMSYSNYSSSMAEQQHSNSTPPIATQNHLSSSPPTPPSVSATSYPFHSYGSAVSSFDQTSQWRAASMSMQNKPTMPNTGFEWDAYSSFFASNMNHYQPTTTMSGHSLSPSNGDVKTYHGLEINRVH</sequence>
<evidence type="ECO:0000256" key="6">
    <source>
        <dbReference type="ARBA" id="ARBA00023125"/>
    </source>
</evidence>
<feature type="DNA-binding region" description="Homeobox" evidence="10">
    <location>
        <begin position="184"/>
        <end position="243"/>
    </location>
</feature>
<dbReference type="InterPro" id="IPR043182">
    <property type="entry name" value="PAIRED_DNA-bd_dom"/>
</dbReference>
<dbReference type="Pfam" id="PF00292">
    <property type="entry name" value="PAX"/>
    <property type="match status" value="1"/>
</dbReference>
<evidence type="ECO:0000256" key="4">
    <source>
        <dbReference type="ARBA" id="ARBA00022724"/>
    </source>
</evidence>
<dbReference type="PROSITE" id="PS00027">
    <property type="entry name" value="HOMEOBOX_1"/>
    <property type="match status" value="1"/>
</dbReference>
<dbReference type="CDD" id="cd00086">
    <property type="entry name" value="homeodomain"/>
    <property type="match status" value="1"/>
</dbReference>
<dbReference type="SMART" id="SM00389">
    <property type="entry name" value="HOX"/>
    <property type="match status" value="1"/>
</dbReference>
<dbReference type="SUPFAM" id="SSF46689">
    <property type="entry name" value="Homeodomain-like"/>
    <property type="match status" value="2"/>
</dbReference>
<feature type="region of interest" description="Disordered" evidence="12">
    <location>
        <begin position="337"/>
        <end position="395"/>
    </location>
</feature>
<keyword evidence="9 10" id="KW-0539">Nucleus</keyword>
<dbReference type="AlphaFoldDB" id="A0A9J6BVD9"/>
<dbReference type="CDD" id="cd00131">
    <property type="entry name" value="PAX"/>
    <property type="match status" value="1"/>
</dbReference>
<reference evidence="15" key="1">
    <citation type="submission" date="2021-03" db="EMBL/GenBank/DDBJ databases">
        <title>Chromosome level genome of the anhydrobiotic midge Polypedilum vanderplanki.</title>
        <authorList>
            <person name="Yoshida Y."/>
            <person name="Kikawada T."/>
            <person name="Gusev O."/>
        </authorList>
    </citation>
    <scope>NUCLEOTIDE SEQUENCE</scope>
    <source>
        <strain evidence="15">NIAS01</strain>
        <tissue evidence="15">Whole body or cell culture</tissue>
    </source>
</reference>
<evidence type="ECO:0000313" key="15">
    <source>
        <dbReference type="EMBL" id="KAG5673871.1"/>
    </source>
</evidence>
<evidence type="ECO:0000256" key="2">
    <source>
        <dbReference type="ARBA" id="ARBA00005733"/>
    </source>
</evidence>
<dbReference type="GO" id="GO:0009791">
    <property type="term" value="P:post-embryonic development"/>
    <property type="evidence" value="ECO:0007669"/>
    <property type="project" value="UniProtKB-ARBA"/>
</dbReference>
<evidence type="ECO:0000256" key="3">
    <source>
        <dbReference type="ARBA" id="ARBA00022473"/>
    </source>
</evidence>
<comment type="similarity">
    <text evidence="2">Belongs to the paired homeobox family.</text>
</comment>
<dbReference type="InterPro" id="IPR009057">
    <property type="entry name" value="Homeodomain-like_sf"/>
</dbReference>
<evidence type="ECO:0000256" key="10">
    <source>
        <dbReference type="PROSITE-ProRule" id="PRU00108"/>
    </source>
</evidence>
<dbReference type="EMBL" id="JADBJN010000003">
    <property type="protein sequence ID" value="KAG5673871.1"/>
    <property type="molecule type" value="Genomic_DNA"/>
</dbReference>
<keyword evidence="7 10" id="KW-0371">Homeobox</keyword>
<feature type="region of interest" description="Disordered" evidence="12">
    <location>
        <begin position="150"/>
        <end position="189"/>
    </location>
</feature>
<dbReference type="PANTHER" id="PTHR45636">
    <property type="entry name" value="PAIRED BOX PROTEIN PAX-6-RELATED-RELATED"/>
    <property type="match status" value="1"/>
</dbReference>
<comment type="subcellular location">
    <subcellularLocation>
        <location evidence="1 10 11">Nucleus</location>
    </subcellularLocation>
</comment>
<feature type="domain" description="Homeobox" evidence="13">
    <location>
        <begin position="182"/>
        <end position="242"/>
    </location>
</feature>
<evidence type="ECO:0008006" key="17">
    <source>
        <dbReference type="Google" id="ProtNLM"/>
    </source>
</evidence>
<dbReference type="PROSITE" id="PS51057">
    <property type="entry name" value="PAIRED_2"/>
    <property type="match status" value="1"/>
</dbReference>
<keyword evidence="4" id="KW-0563">Paired box</keyword>
<evidence type="ECO:0000256" key="8">
    <source>
        <dbReference type="ARBA" id="ARBA00023163"/>
    </source>
</evidence>
<evidence type="ECO:0000256" key="7">
    <source>
        <dbReference type="ARBA" id="ARBA00023155"/>
    </source>
</evidence>
<dbReference type="InterPro" id="IPR017970">
    <property type="entry name" value="Homeobox_CS"/>
</dbReference>
<dbReference type="Gene3D" id="1.10.10.60">
    <property type="entry name" value="Homeodomain-like"/>
    <property type="match status" value="1"/>
</dbReference>
<dbReference type="OrthoDB" id="3225452at2759"/>
<evidence type="ECO:0000256" key="11">
    <source>
        <dbReference type="RuleBase" id="RU000682"/>
    </source>
</evidence>
<keyword evidence="6 10" id="KW-0238">DNA-binding</keyword>
<keyword evidence="3" id="KW-0217">Developmental protein</keyword>
<evidence type="ECO:0000313" key="16">
    <source>
        <dbReference type="Proteomes" id="UP001107558"/>
    </source>
</evidence>
<dbReference type="Proteomes" id="UP001107558">
    <property type="component" value="Chromosome 3"/>
</dbReference>
<dbReference type="SMART" id="SM00351">
    <property type="entry name" value="PAX"/>
    <property type="match status" value="1"/>
</dbReference>
<keyword evidence="8" id="KW-0804">Transcription</keyword>
<dbReference type="PANTHER" id="PTHR45636:SF3">
    <property type="entry name" value="PROTEIN GOOSEBERRY-RELATED"/>
    <property type="match status" value="1"/>
</dbReference>
<protein>
    <recommendedName>
        <fullName evidence="17">Gooseberry</fullName>
    </recommendedName>
</protein>
<dbReference type="PROSITE" id="PS00034">
    <property type="entry name" value="PAIRED_1"/>
    <property type="match status" value="1"/>
</dbReference>
<dbReference type="GO" id="GO:0005634">
    <property type="term" value="C:nucleus"/>
    <property type="evidence" value="ECO:0007669"/>
    <property type="project" value="UniProtKB-SubCell"/>
</dbReference>
<dbReference type="InterPro" id="IPR001356">
    <property type="entry name" value="HD"/>
</dbReference>
<dbReference type="FunFam" id="1.10.10.10:FF:000031">
    <property type="entry name" value="Paired box protein Pax-7"/>
    <property type="match status" value="1"/>
</dbReference>
<evidence type="ECO:0000256" key="9">
    <source>
        <dbReference type="ARBA" id="ARBA00023242"/>
    </source>
</evidence>
<name>A0A9J6BVD9_POLVA</name>
<proteinExistence type="inferred from homology"/>
<evidence type="ECO:0000256" key="12">
    <source>
        <dbReference type="SAM" id="MobiDB-lite"/>
    </source>
</evidence>
<dbReference type="GO" id="GO:0000978">
    <property type="term" value="F:RNA polymerase II cis-regulatory region sequence-specific DNA binding"/>
    <property type="evidence" value="ECO:0007669"/>
    <property type="project" value="TreeGrafter"/>
</dbReference>
<evidence type="ECO:0000256" key="5">
    <source>
        <dbReference type="ARBA" id="ARBA00023015"/>
    </source>
</evidence>
<dbReference type="FunFam" id="1.10.10.10:FF:000003">
    <property type="entry name" value="Paired box protein Pax-6"/>
    <property type="match status" value="1"/>
</dbReference>
<keyword evidence="5" id="KW-0805">Transcription regulation</keyword>
<dbReference type="Gene3D" id="1.10.10.10">
    <property type="entry name" value="Winged helix-like DNA-binding domain superfamily/Winged helix DNA-binding domain"/>
    <property type="match status" value="2"/>
</dbReference>
<dbReference type="GO" id="GO:0007365">
    <property type="term" value="P:periodic partitioning"/>
    <property type="evidence" value="ECO:0007669"/>
    <property type="project" value="UniProtKB-ARBA"/>
</dbReference>
<organism evidence="15 16">
    <name type="scientific">Polypedilum vanderplanki</name>
    <name type="common">Sleeping chironomid midge</name>
    <dbReference type="NCBI Taxonomy" id="319348"/>
    <lineage>
        <taxon>Eukaryota</taxon>
        <taxon>Metazoa</taxon>
        <taxon>Ecdysozoa</taxon>
        <taxon>Arthropoda</taxon>
        <taxon>Hexapoda</taxon>
        <taxon>Insecta</taxon>
        <taxon>Pterygota</taxon>
        <taxon>Neoptera</taxon>
        <taxon>Endopterygota</taxon>
        <taxon>Diptera</taxon>
        <taxon>Nematocera</taxon>
        <taxon>Chironomoidea</taxon>
        <taxon>Chironomidae</taxon>
        <taxon>Chironominae</taxon>
        <taxon>Polypedilum</taxon>
        <taxon>Polypedilum</taxon>
    </lineage>
</organism>